<dbReference type="VEuPathDB" id="CryptoDB:ChTU502y2012_407g2655"/>
<feature type="domain" description="A-kinase anchor protein 7-like phosphoesterase" evidence="2">
    <location>
        <begin position="150"/>
        <end position="386"/>
    </location>
</feature>
<dbReference type="InterPro" id="IPR009097">
    <property type="entry name" value="Cyclic_Pdiesterase"/>
</dbReference>
<dbReference type="PANTHER" id="PTHR13360:SF1">
    <property type="entry name" value="ACTIVATING SIGNAL COINTEGRATOR 1 COMPLEX SUBUNIT 1"/>
    <property type="match status" value="1"/>
</dbReference>
<dbReference type="PANTHER" id="PTHR13360">
    <property type="entry name" value="ACTIVATING SIGNAL COINTEGRATOR 1 COMPLEX SUBUNIT 1"/>
    <property type="match status" value="1"/>
</dbReference>
<dbReference type="VEuPathDB" id="CryptoDB:Chro.70597"/>
<feature type="compositionally biased region" description="Basic and acidic residues" evidence="1">
    <location>
        <begin position="1"/>
        <end position="14"/>
    </location>
</feature>
<dbReference type="GO" id="GO:0005634">
    <property type="term" value="C:nucleus"/>
    <property type="evidence" value="ECO:0007669"/>
    <property type="project" value="TreeGrafter"/>
</dbReference>
<proteinExistence type="predicted"/>
<dbReference type="SUPFAM" id="SSF55144">
    <property type="entry name" value="LigT-like"/>
    <property type="match status" value="1"/>
</dbReference>
<dbReference type="EMBL" id="LN877953">
    <property type="protein sequence ID" value="CUV07528.1"/>
    <property type="molecule type" value="Genomic_DNA"/>
</dbReference>
<dbReference type="AlphaFoldDB" id="A0A0S4TJF1"/>
<dbReference type="GO" id="GO:0006307">
    <property type="term" value="P:DNA alkylation repair"/>
    <property type="evidence" value="ECO:0007669"/>
    <property type="project" value="InterPro"/>
</dbReference>
<dbReference type="InterPro" id="IPR009210">
    <property type="entry name" value="ASCC1"/>
</dbReference>
<dbReference type="Proteomes" id="UP000199752">
    <property type="component" value="Chromosome 7"/>
</dbReference>
<dbReference type="GO" id="GO:0006355">
    <property type="term" value="P:regulation of DNA-templated transcription"/>
    <property type="evidence" value="ECO:0007669"/>
    <property type="project" value="TreeGrafter"/>
</dbReference>
<evidence type="ECO:0000259" key="2">
    <source>
        <dbReference type="Pfam" id="PF10469"/>
    </source>
</evidence>
<evidence type="ECO:0000256" key="1">
    <source>
        <dbReference type="SAM" id="MobiDB-lite"/>
    </source>
</evidence>
<dbReference type="Gene3D" id="3.90.1140.10">
    <property type="entry name" value="Cyclic phosphodiesterase"/>
    <property type="match status" value="1"/>
</dbReference>
<dbReference type="VEuPathDB" id="CryptoDB:CHUDEA7_5370"/>
<dbReference type="Pfam" id="PF10469">
    <property type="entry name" value="AKAP7_NLS"/>
    <property type="match status" value="1"/>
</dbReference>
<evidence type="ECO:0000313" key="3">
    <source>
        <dbReference type="EMBL" id="CUV07528.1"/>
    </source>
</evidence>
<gene>
    <name evidence="3" type="ORF">CHUDEA7_5370</name>
</gene>
<accession>A0A0S4TJF1</accession>
<reference evidence="3" key="1">
    <citation type="submission" date="2015-08" db="EMBL/GenBank/DDBJ databases">
        <authorList>
            <person name="Babu N.S."/>
            <person name="Beckwith C.J."/>
            <person name="Beseler K.G."/>
            <person name="Brison A."/>
            <person name="Carone J.V."/>
            <person name="Caskin T.P."/>
            <person name="Diamond M."/>
            <person name="Durham M.E."/>
            <person name="Foxe J.M."/>
            <person name="Go M."/>
            <person name="Henderson B.A."/>
            <person name="Jones I.B."/>
            <person name="McGettigan J.A."/>
            <person name="Micheletti S.J."/>
            <person name="Nasrallah M.E."/>
            <person name="Ortiz D."/>
            <person name="Piller C.R."/>
            <person name="Privatt S.R."/>
            <person name="Schneider S.L."/>
            <person name="Sharp S."/>
            <person name="Smith T.C."/>
            <person name="Stanton J.D."/>
            <person name="Ullery H.E."/>
            <person name="Wilson R.J."/>
            <person name="Serrano M.G."/>
            <person name="Buck G."/>
            <person name="Lee V."/>
            <person name="Wang Y."/>
            <person name="Carvalho R."/>
            <person name="Voegtly L."/>
            <person name="Shi R."/>
            <person name="Duckworth R."/>
            <person name="Johnson A."/>
            <person name="Loviza R."/>
            <person name="Walstead R."/>
            <person name="Shah Z."/>
            <person name="Kiflezghi M."/>
            <person name="Wade K."/>
            <person name="Ball S.L."/>
            <person name="Bradley K.W."/>
            <person name="Asai D.J."/>
            <person name="Bowman C.A."/>
            <person name="Russell D.A."/>
            <person name="Pope W.H."/>
            <person name="Jacobs-Sera D."/>
            <person name="Hendrix R.W."/>
            <person name="Hatfull G.F."/>
        </authorList>
    </citation>
    <scope>NUCLEOTIDE SEQUENCE [LARGE SCALE GENOMIC DNA]</scope>
</reference>
<name>A0A0S4TJF1_CRYHO</name>
<dbReference type="VEuPathDB" id="CryptoDB:GY17_00002424"/>
<protein>
    <recommendedName>
        <fullName evidence="2">A-kinase anchor protein 7-like phosphoesterase domain-containing protein</fullName>
    </recommendedName>
</protein>
<organism evidence="3">
    <name type="scientific">Cryptosporidium hominis</name>
    <dbReference type="NCBI Taxonomy" id="237895"/>
    <lineage>
        <taxon>Eukaryota</taxon>
        <taxon>Sar</taxon>
        <taxon>Alveolata</taxon>
        <taxon>Apicomplexa</taxon>
        <taxon>Conoidasida</taxon>
        <taxon>Coccidia</taxon>
        <taxon>Eucoccidiorida</taxon>
        <taxon>Eimeriorina</taxon>
        <taxon>Cryptosporidiidae</taxon>
        <taxon>Cryptosporidium</taxon>
    </lineage>
</organism>
<dbReference type="OrthoDB" id="277832at2759"/>
<sequence>MAAKKIKESKKQLNEESGVTGAEKSFNDNNSPQDSHFHSNEIEKLDEMILFPPVKVVEIRDNIFQRSGDKERGRMVSEYVDLSQIPASLLKKLSFIPTSEVQVIKEDSNFSNSESEESEEATKLGSNFDHLEFADYLEEEDQNIKVNQTPTHFFSLTFNQHSLNLFKEFKALKKVVNESAEYGEIKPTFFIGEKKLHITLGLVRAETPQELLQCENALFELKETQEFQDILEESSSEKGFPVELHGLGYFGSPHNSRVVYAKISENHKIAMIKRLWIKLCEILIKYGVNLTISDSNSEISNKSQNLKDSIVQDYNPHVTFINTKYGTKSGKQKLTFNSSNLVKTYSKKSFGPGYISEIQLNELSGIQEIGVISNEEQVYKTISSIKINRNE</sequence>
<feature type="region of interest" description="Disordered" evidence="1">
    <location>
        <begin position="1"/>
        <end position="38"/>
    </location>
</feature>
<dbReference type="InterPro" id="IPR019510">
    <property type="entry name" value="AKAP7-like_phosphoesterase"/>
</dbReference>